<feature type="domain" description="CSD" evidence="2">
    <location>
        <begin position="1"/>
        <end position="63"/>
    </location>
</feature>
<dbReference type="GO" id="GO:0051607">
    <property type="term" value="P:defense response to virus"/>
    <property type="evidence" value="ECO:0007669"/>
    <property type="project" value="UniProtKB-KW"/>
</dbReference>
<dbReference type="EMBL" id="NPIA01000007">
    <property type="protein sequence ID" value="OZM56245.1"/>
    <property type="molecule type" value="Genomic_DNA"/>
</dbReference>
<dbReference type="SUPFAM" id="SSF50249">
    <property type="entry name" value="Nucleic acid-binding proteins"/>
    <property type="match status" value="1"/>
</dbReference>
<reference evidence="4" key="1">
    <citation type="submission" date="2017-08" db="EMBL/GenBank/DDBJ databases">
        <authorList>
            <person name="Huang Z."/>
        </authorList>
    </citation>
    <scope>NUCLEOTIDE SEQUENCE [LARGE SCALE GENOMIC DNA]</scope>
    <source>
        <strain evidence="4">SA5d-4</strain>
    </source>
</reference>
<dbReference type="GO" id="GO:0003676">
    <property type="term" value="F:nucleic acid binding"/>
    <property type="evidence" value="ECO:0007669"/>
    <property type="project" value="InterPro"/>
</dbReference>
<reference evidence="3 4" key="2">
    <citation type="submission" date="2017-09" db="EMBL/GenBank/DDBJ databases">
        <title>Bacillus patelloidae sp. nov., isolated from the intestinal tract of a marine limpet.</title>
        <authorList>
            <person name="Liu R."/>
            <person name="Dong C."/>
            <person name="Shao Z."/>
        </authorList>
    </citation>
    <scope>NUCLEOTIDE SEQUENCE [LARGE SCALE GENOMIC DNA]</scope>
    <source>
        <strain evidence="3 4">SA5d-4</strain>
    </source>
</reference>
<proteinExistence type="predicted"/>
<dbReference type="InterPro" id="IPR052216">
    <property type="entry name" value="CRISPR_Csm3_endoribonuclease"/>
</dbReference>
<evidence type="ECO:0000259" key="2">
    <source>
        <dbReference type="PROSITE" id="PS51857"/>
    </source>
</evidence>
<keyword evidence="1" id="KW-0051">Antiviral defense</keyword>
<dbReference type="InterPro" id="IPR002059">
    <property type="entry name" value="CSP_DNA-bd"/>
</dbReference>
<dbReference type="Pfam" id="PF00313">
    <property type="entry name" value="CSD"/>
    <property type="match status" value="1"/>
</dbReference>
<dbReference type="InterPro" id="IPR023825">
    <property type="entry name" value="CRISPR-assoc_RAMP_BGP1436"/>
</dbReference>
<evidence type="ECO:0000313" key="4">
    <source>
        <dbReference type="Proteomes" id="UP000217083"/>
    </source>
</evidence>
<comment type="caution">
    <text evidence="3">The sequence shown here is derived from an EMBL/GenBank/DDBJ whole genome shotgun (WGS) entry which is preliminary data.</text>
</comment>
<dbReference type="SMART" id="SM00357">
    <property type="entry name" value="CSP"/>
    <property type="match status" value="1"/>
</dbReference>
<sequence length="727" mass="83692">MPKGKIKKYLEDRGFGFIDDGSRDGLFIHIKNVTNASLLTKGEEVQYERSNGTKGPQAIKVRVLKNAINTSHTNNSVNNQMDKFYNPYNFVRWSEPANDGTEFVRKSPENHWSNEGISGVVKVNVTTESPLFVSGNKVKTHANGHEEYEFHKKDGKYTIPGSSLRGMIRSVYEAVTNSSYSILNENEEDIPLFYRGDTGMAKDLVPARLIKDGEQFKVELLTGHVHNKSRNLMYAAWFPRYKWAAIGNTPYHQRPIPNVSGNIKHGSEVYAILSSDIKHHKRPFFLRSVLEISDEKNNLSDPSRAIRGWYYHSGENMFNKHDERFFYRMDEQDLDGEYQFENMLKSVPNNIVKKYNQLITNYQEVNEDEIKLKKDTNNQNKLSRHLYDNKKVKGGELLYVQLDSDENVEGMYPVMISRRQYNTSILDMLPNHIKHPTNYEDLCPASRLFGWVQGDVGDIKNDDKRHAYKGKVRVSDAILTKENGTIQQTLGILGTPKPTAVAMYLRSKDLSASSLKGKYFDNGYDHQEVTIRGRKMYLSHGNQNPSLDRNIEKSNLNRTINDAMSKGNQFTFEIKVEGLTDVEFGALLWSLSLEKGMHHRLGYGKPFGFGQISVDIDGFEETNITSLYTTWEEKRKSYSKIELDNYIELFKQEMQKAFNCTFENIIQVVDMVAILTPSEKRSPIQYPVPFKSSKIFDWFVNNSRGKKSRYNEVLPFPSEEKDFLLKN</sequence>
<dbReference type="Pfam" id="PF03787">
    <property type="entry name" value="RAMPs"/>
    <property type="match status" value="1"/>
</dbReference>
<name>A0A263BRB6_9BACI</name>
<evidence type="ECO:0000256" key="1">
    <source>
        <dbReference type="ARBA" id="ARBA00023118"/>
    </source>
</evidence>
<keyword evidence="4" id="KW-1185">Reference proteome</keyword>
<dbReference type="PROSITE" id="PS51857">
    <property type="entry name" value="CSD_2"/>
    <property type="match status" value="1"/>
</dbReference>
<dbReference type="Proteomes" id="UP000217083">
    <property type="component" value="Unassembled WGS sequence"/>
</dbReference>
<organism evidence="3 4">
    <name type="scientific">Lottiidibacillus patelloidae</name>
    <dbReference type="NCBI Taxonomy" id="2670334"/>
    <lineage>
        <taxon>Bacteria</taxon>
        <taxon>Bacillati</taxon>
        <taxon>Bacillota</taxon>
        <taxon>Bacilli</taxon>
        <taxon>Bacillales</taxon>
        <taxon>Bacillaceae</taxon>
        <taxon>Lottiidibacillus</taxon>
    </lineage>
</organism>
<gene>
    <name evidence="3" type="ORF">CIB95_12540</name>
</gene>
<dbReference type="RefSeq" id="WP_094925700.1">
    <property type="nucleotide sequence ID" value="NZ_NPIA01000007.1"/>
</dbReference>
<dbReference type="AlphaFoldDB" id="A0A263BRB6"/>
<evidence type="ECO:0000313" key="3">
    <source>
        <dbReference type="EMBL" id="OZM56245.1"/>
    </source>
</evidence>
<dbReference type="PANTHER" id="PTHR35579">
    <property type="entry name" value="CRISPR SYSTEM CMS ENDORIBONUCLEASE CSM3"/>
    <property type="match status" value="1"/>
</dbReference>
<dbReference type="InterPro" id="IPR005537">
    <property type="entry name" value="RAMP_III_fam"/>
</dbReference>
<protein>
    <submittedName>
        <fullName evidence="3">TIGR03986 family CRISPR-associated RAMP protein</fullName>
    </submittedName>
</protein>
<dbReference type="PANTHER" id="PTHR35579:SF3">
    <property type="entry name" value="CRISPR SYSTEM CMS ENDORIBONUCLEASE CSM3"/>
    <property type="match status" value="1"/>
</dbReference>
<dbReference type="Gene3D" id="2.40.50.140">
    <property type="entry name" value="Nucleic acid-binding proteins"/>
    <property type="match status" value="1"/>
</dbReference>
<dbReference type="InterPro" id="IPR011129">
    <property type="entry name" value="CSD"/>
</dbReference>
<dbReference type="InterPro" id="IPR012340">
    <property type="entry name" value="NA-bd_OB-fold"/>
</dbReference>
<dbReference type="NCBIfam" id="TIGR03986">
    <property type="entry name" value="TIGR03986 family CRISPR-associated RAMP protein"/>
    <property type="match status" value="1"/>
</dbReference>
<dbReference type="CDD" id="cd09726">
    <property type="entry name" value="RAMP_I_III"/>
    <property type="match status" value="1"/>
</dbReference>
<accession>A0A263BRB6</accession>